<organism evidence="3 5">
    <name type="scientific">Medicago truncatula</name>
    <name type="common">Barrel medic</name>
    <name type="synonym">Medicago tribuloides</name>
    <dbReference type="NCBI Taxonomy" id="3880"/>
    <lineage>
        <taxon>Eukaryota</taxon>
        <taxon>Viridiplantae</taxon>
        <taxon>Streptophyta</taxon>
        <taxon>Embryophyta</taxon>
        <taxon>Tracheophyta</taxon>
        <taxon>Spermatophyta</taxon>
        <taxon>Magnoliopsida</taxon>
        <taxon>eudicotyledons</taxon>
        <taxon>Gunneridae</taxon>
        <taxon>Pentapetalae</taxon>
        <taxon>rosids</taxon>
        <taxon>fabids</taxon>
        <taxon>Fabales</taxon>
        <taxon>Fabaceae</taxon>
        <taxon>Papilionoideae</taxon>
        <taxon>50 kb inversion clade</taxon>
        <taxon>NPAAA clade</taxon>
        <taxon>Hologalegina</taxon>
        <taxon>IRL clade</taxon>
        <taxon>Trifolieae</taxon>
        <taxon>Medicago</taxon>
    </lineage>
</organism>
<protein>
    <submittedName>
        <fullName evidence="3">DUF4031 family protein</fullName>
    </submittedName>
</protein>
<feature type="region of interest" description="Disordered" evidence="1">
    <location>
        <begin position="101"/>
        <end position="130"/>
    </location>
</feature>
<sequence>MPNDNVLTDDLRAELEWCAVEGNCGPRTRSAIQRVLAAHPGQPEPRAEVTEEQPSLTNPLTPYGMLVRALRIIAHTSLYDMGQALLLSPAKLSAMEFGREPVTPEIPRHPQHAACAPVRHRRRPNRRKAVNKKPNCDCLNDCGDDRNVENGTAEPCGFFKMREARDEAREAALRARNAAVRTLEAKGYTYVDGAEQWKPPLGTPPAWVAHETQAVRDVIAERHRQVEMEGMTPAGDDQYDRRQLALAGASYALAGAEVIASDRSAPVVWPWSHGWWKTTTARRDLVKAAALILAEIERLDRAGGENRRRRTAGHHHPCAQGDAMTVYVDDMYRHPIGEFKTASGRVYKMSHLIADTSDELLAMVSAIDVNPKWIQHRGTRDEHFDIAISKRAAAIAAGAVPITFEQCGAMNKRRKVTGALGSPDDAVEWLKQFIADRHTARAAAASTDNLTESQS</sequence>
<name>A0A072TDG8_MEDTR</name>
<dbReference type="Proteomes" id="UP000002051">
    <property type="component" value="Unassembled WGS sequence"/>
</dbReference>
<dbReference type="Pfam" id="PF13223">
    <property type="entry name" value="DUF4031"/>
    <property type="match status" value="1"/>
</dbReference>
<reference evidence="3 5" key="2">
    <citation type="journal article" date="2014" name="BMC Genomics">
        <title>An improved genome release (version Mt4.0) for the model legume Medicago truncatula.</title>
        <authorList>
            <person name="Tang H."/>
            <person name="Krishnakumar V."/>
            <person name="Bidwell S."/>
            <person name="Rosen B."/>
            <person name="Chan A."/>
            <person name="Zhou S."/>
            <person name="Gentzbittel L."/>
            <person name="Childs K.L."/>
            <person name="Yandell M."/>
            <person name="Gundlach H."/>
            <person name="Mayer K.F."/>
            <person name="Schwartz D.C."/>
            <person name="Town C.D."/>
        </authorList>
    </citation>
    <scope>GENOME REANNOTATION</scope>
    <source>
        <strain evidence="3">A17</strain>
        <strain evidence="4 5">cv. Jemalong A17</strain>
    </source>
</reference>
<evidence type="ECO:0000313" key="3">
    <source>
        <dbReference type="EMBL" id="KEH15422.1"/>
    </source>
</evidence>
<evidence type="ECO:0000256" key="1">
    <source>
        <dbReference type="SAM" id="MobiDB-lite"/>
    </source>
</evidence>
<gene>
    <name evidence="3" type="ORF">MTR_1082s0020</name>
</gene>
<dbReference type="EMBL" id="KL403806">
    <property type="protein sequence ID" value="KEH15422.1"/>
    <property type="molecule type" value="Genomic_DNA"/>
</dbReference>
<feature type="compositionally biased region" description="Basic residues" evidence="1">
    <location>
        <begin position="118"/>
        <end position="130"/>
    </location>
</feature>
<feature type="domain" description="DUF4031" evidence="2">
    <location>
        <begin position="341"/>
        <end position="412"/>
    </location>
</feature>
<dbReference type="AlphaFoldDB" id="A0A072TDG8"/>
<dbReference type="InterPro" id="IPR025109">
    <property type="entry name" value="DUF4031"/>
</dbReference>
<evidence type="ECO:0000259" key="2">
    <source>
        <dbReference type="Pfam" id="PF13223"/>
    </source>
</evidence>
<evidence type="ECO:0000313" key="4">
    <source>
        <dbReference type="EnsemblPlants" id="KEH15422"/>
    </source>
</evidence>
<dbReference type="HOGENOM" id="CLU_601847_0_0_1"/>
<reference evidence="3 5" key="1">
    <citation type="journal article" date="2011" name="Nature">
        <title>The Medicago genome provides insight into the evolution of rhizobial symbioses.</title>
        <authorList>
            <person name="Young N.D."/>
            <person name="Debelle F."/>
            <person name="Oldroyd G.E."/>
            <person name="Geurts R."/>
            <person name="Cannon S.B."/>
            <person name="Udvardi M.K."/>
            <person name="Benedito V.A."/>
            <person name="Mayer K.F."/>
            <person name="Gouzy J."/>
            <person name="Schoof H."/>
            <person name="Van de Peer Y."/>
            <person name="Proost S."/>
            <person name="Cook D.R."/>
            <person name="Meyers B.C."/>
            <person name="Spannagl M."/>
            <person name="Cheung F."/>
            <person name="De Mita S."/>
            <person name="Krishnakumar V."/>
            <person name="Gundlach H."/>
            <person name="Zhou S."/>
            <person name="Mudge J."/>
            <person name="Bharti A.K."/>
            <person name="Murray J.D."/>
            <person name="Naoumkina M.A."/>
            <person name="Rosen B."/>
            <person name="Silverstein K.A."/>
            <person name="Tang H."/>
            <person name="Rombauts S."/>
            <person name="Zhao P.X."/>
            <person name="Zhou P."/>
            <person name="Barbe V."/>
            <person name="Bardou P."/>
            <person name="Bechner M."/>
            <person name="Bellec A."/>
            <person name="Berger A."/>
            <person name="Berges H."/>
            <person name="Bidwell S."/>
            <person name="Bisseling T."/>
            <person name="Choisne N."/>
            <person name="Couloux A."/>
            <person name="Denny R."/>
            <person name="Deshpande S."/>
            <person name="Dai X."/>
            <person name="Doyle J.J."/>
            <person name="Dudez A.M."/>
            <person name="Farmer A.D."/>
            <person name="Fouteau S."/>
            <person name="Franken C."/>
            <person name="Gibelin C."/>
            <person name="Gish J."/>
            <person name="Goldstein S."/>
            <person name="Gonzalez A.J."/>
            <person name="Green P.J."/>
            <person name="Hallab A."/>
            <person name="Hartog M."/>
            <person name="Hua A."/>
            <person name="Humphray S.J."/>
            <person name="Jeong D.H."/>
            <person name="Jing Y."/>
            <person name="Jocker A."/>
            <person name="Kenton S.M."/>
            <person name="Kim D.J."/>
            <person name="Klee K."/>
            <person name="Lai H."/>
            <person name="Lang C."/>
            <person name="Lin S."/>
            <person name="Macmil S.L."/>
            <person name="Magdelenat G."/>
            <person name="Matthews L."/>
            <person name="McCorrison J."/>
            <person name="Monaghan E.L."/>
            <person name="Mun J.H."/>
            <person name="Najar F.Z."/>
            <person name="Nicholson C."/>
            <person name="Noirot C."/>
            <person name="O'Bleness M."/>
            <person name="Paule C.R."/>
            <person name="Poulain J."/>
            <person name="Prion F."/>
            <person name="Qin B."/>
            <person name="Qu C."/>
            <person name="Retzel E.F."/>
            <person name="Riddle C."/>
            <person name="Sallet E."/>
            <person name="Samain S."/>
            <person name="Samson N."/>
            <person name="Sanders I."/>
            <person name="Saurat O."/>
            <person name="Scarpelli C."/>
            <person name="Schiex T."/>
            <person name="Segurens B."/>
            <person name="Severin A.J."/>
            <person name="Sherrier D.J."/>
            <person name="Shi R."/>
            <person name="Sims S."/>
            <person name="Singer S.R."/>
            <person name="Sinharoy S."/>
            <person name="Sterck L."/>
            <person name="Viollet A."/>
            <person name="Wang B.B."/>
            <person name="Wang K."/>
            <person name="Wang M."/>
            <person name="Wang X."/>
            <person name="Warfsmann J."/>
            <person name="Weissenbach J."/>
            <person name="White D.D."/>
            <person name="White J.D."/>
            <person name="Wiley G.B."/>
            <person name="Wincker P."/>
            <person name="Xing Y."/>
            <person name="Yang L."/>
            <person name="Yao Z."/>
            <person name="Ying F."/>
            <person name="Zhai J."/>
            <person name="Zhou L."/>
            <person name="Zuber A."/>
            <person name="Denarie J."/>
            <person name="Dixon R.A."/>
            <person name="May G.D."/>
            <person name="Schwartz D.C."/>
            <person name="Rogers J."/>
            <person name="Quetier F."/>
            <person name="Town C.D."/>
            <person name="Roe B.A."/>
        </authorList>
    </citation>
    <scope>NUCLEOTIDE SEQUENCE [LARGE SCALE GENOMIC DNA]</scope>
    <source>
        <strain evidence="3">A17</strain>
        <strain evidence="4 5">cv. Jemalong A17</strain>
    </source>
</reference>
<evidence type="ECO:0000313" key="5">
    <source>
        <dbReference type="Proteomes" id="UP000002051"/>
    </source>
</evidence>
<proteinExistence type="predicted"/>
<accession>A0A072TDG8</accession>
<reference evidence="4" key="3">
    <citation type="submission" date="2015-06" db="UniProtKB">
        <authorList>
            <consortium name="EnsemblPlants"/>
        </authorList>
    </citation>
    <scope>IDENTIFICATION</scope>
    <source>
        <strain evidence="4">cv. Jemalong A17</strain>
    </source>
</reference>
<dbReference type="EnsemblPlants" id="KEH15422">
    <property type="protein sequence ID" value="KEH15422"/>
    <property type="gene ID" value="MTR_1082s0020"/>
</dbReference>
<keyword evidence="5" id="KW-1185">Reference proteome</keyword>